<comment type="similarity">
    <text evidence="8 9">Belongs to the TonB-dependent receptor family.</text>
</comment>
<evidence type="ECO:0000259" key="10">
    <source>
        <dbReference type="Pfam" id="PF00593"/>
    </source>
</evidence>
<dbReference type="GO" id="GO:0015344">
    <property type="term" value="F:siderophore uptake transmembrane transporter activity"/>
    <property type="evidence" value="ECO:0007669"/>
    <property type="project" value="TreeGrafter"/>
</dbReference>
<dbReference type="Pfam" id="PF00593">
    <property type="entry name" value="TonB_dep_Rec_b-barrel"/>
    <property type="match status" value="1"/>
</dbReference>
<organism evidence="12 13">
    <name type="scientific">Planobacterium oryzisoli</name>
    <dbReference type="NCBI Taxonomy" id="2771435"/>
    <lineage>
        <taxon>Bacteria</taxon>
        <taxon>Pseudomonadati</taxon>
        <taxon>Bacteroidota</taxon>
        <taxon>Flavobacteriia</taxon>
        <taxon>Flavobacteriales</taxon>
        <taxon>Weeksellaceae</taxon>
        <taxon>Chryseobacterium group</taxon>
        <taxon>Chryseobacterium</taxon>
    </lineage>
</organism>
<dbReference type="PANTHER" id="PTHR30069:SF49">
    <property type="entry name" value="OUTER MEMBRANE PROTEIN C"/>
    <property type="match status" value="1"/>
</dbReference>
<keyword evidence="5 9" id="KW-0798">TonB box</keyword>
<gene>
    <name evidence="12" type="ORF">IC612_09125</name>
</gene>
<feature type="domain" description="TonB-dependent receptor plug" evidence="11">
    <location>
        <begin position="66"/>
        <end position="150"/>
    </location>
</feature>
<name>A0A930YWY8_9FLAO</name>
<keyword evidence="6 8" id="KW-0472">Membrane</keyword>
<comment type="caution">
    <text evidence="12">The sequence shown here is derived from an EMBL/GenBank/DDBJ whole genome shotgun (WGS) entry which is preliminary data.</text>
</comment>
<dbReference type="InterPro" id="IPR000531">
    <property type="entry name" value="Beta-barrel_TonB"/>
</dbReference>
<dbReference type="SUPFAM" id="SSF56935">
    <property type="entry name" value="Porins"/>
    <property type="match status" value="1"/>
</dbReference>
<keyword evidence="4 8" id="KW-0812">Transmembrane</keyword>
<proteinExistence type="inferred from homology"/>
<keyword evidence="3 8" id="KW-1134">Transmembrane beta strand</keyword>
<dbReference type="AlphaFoldDB" id="A0A930YWY8"/>
<dbReference type="InterPro" id="IPR036942">
    <property type="entry name" value="Beta-barrel_TonB_sf"/>
</dbReference>
<evidence type="ECO:0000256" key="2">
    <source>
        <dbReference type="ARBA" id="ARBA00022448"/>
    </source>
</evidence>
<evidence type="ECO:0000256" key="4">
    <source>
        <dbReference type="ARBA" id="ARBA00022692"/>
    </source>
</evidence>
<evidence type="ECO:0000256" key="1">
    <source>
        <dbReference type="ARBA" id="ARBA00004571"/>
    </source>
</evidence>
<evidence type="ECO:0000313" key="13">
    <source>
        <dbReference type="Proteomes" id="UP000694480"/>
    </source>
</evidence>
<dbReference type="InterPro" id="IPR039426">
    <property type="entry name" value="TonB-dep_rcpt-like"/>
</dbReference>
<dbReference type="PROSITE" id="PS52016">
    <property type="entry name" value="TONB_DEPENDENT_REC_3"/>
    <property type="match status" value="1"/>
</dbReference>
<feature type="domain" description="TonB-dependent receptor-like beta-barrel" evidence="10">
    <location>
        <begin position="208"/>
        <end position="637"/>
    </location>
</feature>
<keyword evidence="12" id="KW-0675">Receptor</keyword>
<dbReference type="InterPro" id="IPR037066">
    <property type="entry name" value="Plug_dom_sf"/>
</dbReference>
<dbReference type="GO" id="GO:0044718">
    <property type="term" value="P:siderophore transmembrane transport"/>
    <property type="evidence" value="ECO:0007669"/>
    <property type="project" value="TreeGrafter"/>
</dbReference>
<evidence type="ECO:0000313" key="12">
    <source>
        <dbReference type="EMBL" id="MBF5027957.1"/>
    </source>
</evidence>
<keyword evidence="2 8" id="KW-0813">Transport</keyword>
<evidence type="ECO:0000256" key="7">
    <source>
        <dbReference type="ARBA" id="ARBA00023237"/>
    </source>
</evidence>
<dbReference type="PANTHER" id="PTHR30069">
    <property type="entry name" value="TONB-DEPENDENT OUTER MEMBRANE RECEPTOR"/>
    <property type="match status" value="1"/>
</dbReference>
<dbReference type="Gene3D" id="2.170.130.10">
    <property type="entry name" value="TonB-dependent receptor, plug domain"/>
    <property type="match status" value="1"/>
</dbReference>
<reference evidence="12" key="1">
    <citation type="submission" date="2020-11" db="EMBL/GenBank/DDBJ databases">
        <title>Genome seq and assembly of Planobacterium sp.</title>
        <authorList>
            <person name="Chhetri G."/>
        </authorList>
    </citation>
    <scope>NUCLEOTIDE SEQUENCE</scope>
    <source>
        <strain evidence="12">GCR5</strain>
    </source>
</reference>
<evidence type="ECO:0000256" key="9">
    <source>
        <dbReference type="RuleBase" id="RU003357"/>
    </source>
</evidence>
<evidence type="ECO:0000259" key="11">
    <source>
        <dbReference type="Pfam" id="PF07715"/>
    </source>
</evidence>
<dbReference type="Proteomes" id="UP000694480">
    <property type="component" value="Unassembled WGS sequence"/>
</dbReference>
<keyword evidence="7 8" id="KW-0998">Cell outer membrane</keyword>
<dbReference type="InterPro" id="IPR012910">
    <property type="entry name" value="Plug_dom"/>
</dbReference>
<dbReference type="GO" id="GO:0009279">
    <property type="term" value="C:cell outer membrane"/>
    <property type="evidence" value="ECO:0007669"/>
    <property type="project" value="UniProtKB-SubCell"/>
</dbReference>
<dbReference type="EMBL" id="JADKYY010000012">
    <property type="protein sequence ID" value="MBF5027957.1"/>
    <property type="molecule type" value="Genomic_DNA"/>
</dbReference>
<keyword evidence="13" id="KW-1185">Reference proteome</keyword>
<dbReference type="Pfam" id="PF07715">
    <property type="entry name" value="Plug"/>
    <property type="match status" value="1"/>
</dbReference>
<evidence type="ECO:0000256" key="3">
    <source>
        <dbReference type="ARBA" id="ARBA00022452"/>
    </source>
</evidence>
<protein>
    <submittedName>
        <fullName evidence="12">TonB-dependent receptor</fullName>
    </submittedName>
</protein>
<dbReference type="Gene3D" id="2.40.170.20">
    <property type="entry name" value="TonB-dependent receptor, beta-barrel domain"/>
    <property type="match status" value="1"/>
</dbReference>
<evidence type="ECO:0000256" key="8">
    <source>
        <dbReference type="PROSITE-ProRule" id="PRU01360"/>
    </source>
</evidence>
<evidence type="ECO:0000256" key="6">
    <source>
        <dbReference type="ARBA" id="ARBA00023136"/>
    </source>
</evidence>
<sequence>MKPLHSYGVLQKGLLAGAVYFCAFAYGQSQDSLTLQDIEMVRITKLNPKTKHQEKLYTSTSDFLNHDAGEFLSSRPEFSGIRKSGNYATDPVLRGFKYEQLNIVIDGMGHAINACPSRMDPAVSQINMNMIEQAEIYKGPYHFRTGPSLGGTINFKTVPAEYRDTRRLSGRYSAAFESNGSITRNEAAASLSGKKIVWDIFGSHQKGDSYKDGNGATVRSKFLRYSVGSKLNAQWNEVHSSALQVSNNQGRDVEFAALNMDLIYDKTWMLQGSHAMEWNGRRLERLDFSSFLSYVDHSMGTPNGMMVSDVASKTYGARSEAKFRLGKGLLYAGLDYKKEGAENLRMISPPTMKPRDGSAWQDSSNENLGFFAELQQNYHASRLSLSYRMDYNTGRTLAPSQLFRQLYRELSPQDLNHSLSAGYSQSLGRNTVLSLWAGRAQRSASLTERYINLFTVGNDSYEMLGNPELRPETNNQSDLIFTYKTQDVYFQANAFYSYLEDYISGVKRSDIKKYSMTSPGVRQYQNIEKAFKTGMDLSAGYKITPAVGVDVGIAYTYARDFDSGEPLPEIAPLDGRVKLHGAWEKFSAAVKYRYSAKQERISKEFGELPTEAFHVVDLEARIPVFSGASFQLGVYNLFDAAYSEHLSRTLSQDRTKRILSPGRSLSVGFTVAF</sequence>
<comment type="subcellular location">
    <subcellularLocation>
        <location evidence="1 8">Cell outer membrane</location>
        <topology evidence="1 8">Multi-pass membrane protein</topology>
    </subcellularLocation>
</comment>
<evidence type="ECO:0000256" key="5">
    <source>
        <dbReference type="ARBA" id="ARBA00023077"/>
    </source>
</evidence>
<dbReference type="RefSeq" id="WP_194739881.1">
    <property type="nucleotide sequence ID" value="NZ_JADKYY010000012.1"/>
</dbReference>
<accession>A0A930YWY8</accession>